<evidence type="ECO:0000256" key="9">
    <source>
        <dbReference type="ARBA" id="ARBA00022840"/>
    </source>
</evidence>
<accession>A0A1L0BM19</accession>
<keyword evidence="7 10" id="KW-0547">Nucleotide-binding</keyword>
<dbReference type="Gene3D" id="3.30.200.110">
    <property type="entry name" value="Inositol-pentakisphosphate 2-kinase, N-lobe"/>
    <property type="match status" value="1"/>
</dbReference>
<dbReference type="PANTHER" id="PTHR14456:SF2">
    <property type="entry name" value="INOSITOL-PENTAKISPHOSPHATE 2-KINASE"/>
    <property type="match status" value="1"/>
</dbReference>
<protein>
    <recommendedName>
        <fullName evidence="5 10">Inositol-pentakisphosphate 2-kinase</fullName>
        <ecNumber evidence="4 10">2.7.1.158</ecNumber>
    </recommendedName>
</protein>
<evidence type="ECO:0000256" key="4">
    <source>
        <dbReference type="ARBA" id="ARBA00012023"/>
    </source>
</evidence>
<comment type="catalytic activity">
    <reaction evidence="1 10">
        <text>1D-myo-inositol 1,3,4,5,6-pentakisphosphate + ATP = 1D-myo-inositol hexakisphosphate + ADP + H(+)</text>
        <dbReference type="Rhea" id="RHEA:20313"/>
        <dbReference type="ChEBI" id="CHEBI:15378"/>
        <dbReference type="ChEBI" id="CHEBI:30616"/>
        <dbReference type="ChEBI" id="CHEBI:57733"/>
        <dbReference type="ChEBI" id="CHEBI:58130"/>
        <dbReference type="ChEBI" id="CHEBI:456216"/>
        <dbReference type="EC" id="2.7.1.158"/>
    </reaction>
</comment>
<dbReference type="GO" id="GO:0032958">
    <property type="term" value="P:inositol phosphate biosynthetic process"/>
    <property type="evidence" value="ECO:0007669"/>
    <property type="project" value="TreeGrafter"/>
</dbReference>
<comment type="function">
    <text evidence="2">Has kinase activity and phosphorylates inositol-1,3,4,5,6-pentakisphosphate (Ins(1,3,4,5,6)P5) to produce 1,2,3,4,5,6-hexakisphosphate (InsP6), also known as phytate.</text>
</comment>
<dbReference type="GO" id="GO:0035299">
    <property type="term" value="F:inositol-1,3,4,5,6-pentakisphosphate 2-kinase activity"/>
    <property type="evidence" value="ECO:0007669"/>
    <property type="project" value="UniProtKB-EC"/>
</dbReference>
<organism evidence="11 12">
    <name type="scientific">Sungouiella intermedia</name>
    <dbReference type="NCBI Taxonomy" id="45354"/>
    <lineage>
        <taxon>Eukaryota</taxon>
        <taxon>Fungi</taxon>
        <taxon>Dikarya</taxon>
        <taxon>Ascomycota</taxon>
        <taxon>Saccharomycotina</taxon>
        <taxon>Pichiomycetes</taxon>
        <taxon>Metschnikowiaceae</taxon>
        <taxon>Sungouiella</taxon>
    </lineage>
</organism>
<proteinExistence type="inferred from homology"/>
<dbReference type="PANTHER" id="PTHR14456">
    <property type="entry name" value="INOSITOL POLYPHOSPHATE KINASE 1"/>
    <property type="match status" value="1"/>
</dbReference>
<reference evidence="11 12" key="1">
    <citation type="submission" date="2016-10" db="EMBL/GenBank/DDBJ databases">
        <authorList>
            <person name="de Groot N.N."/>
        </authorList>
    </citation>
    <scope>NUCLEOTIDE SEQUENCE [LARGE SCALE GENOMIC DNA]</scope>
    <source>
        <strain evidence="11 12">PYCC 4715</strain>
    </source>
</reference>
<dbReference type="InterPro" id="IPR043001">
    <property type="entry name" value="IP5_2-K_N_lobe"/>
</dbReference>
<gene>
    <name evidence="11" type="ORF">SAMEA4029009_CIC11G00000001033</name>
</gene>
<dbReference type="EC" id="2.7.1.158" evidence="4 10"/>
<dbReference type="GO" id="GO:0005524">
    <property type="term" value="F:ATP binding"/>
    <property type="evidence" value="ECO:0007669"/>
    <property type="project" value="UniProtKB-KW"/>
</dbReference>
<evidence type="ECO:0000313" key="12">
    <source>
        <dbReference type="Proteomes" id="UP000182259"/>
    </source>
</evidence>
<keyword evidence="8 10" id="KW-0418">Kinase</keyword>
<evidence type="ECO:0000256" key="7">
    <source>
        <dbReference type="ARBA" id="ARBA00022741"/>
    </source>
</evidence>
<evidence type="ECO:0000256" key="10">
    <source>
        <dbReference type="RuleBase" id="RU364126"/>
    </source>
</evidence>
<name>A0A1L0BM19_9ASCO</name>
<dbReference type="AlphaFoldDB" id="A0A1L0BM19"/>
<dbReference type="EMBL" id="LT635765">
    <property type="protein sequence ID" value="SGZ52291.1"/>
    <property type="molecule type" value="Genomic_DNA"/>
</dbReference>
<evidence type="ECO:0000256" key="3">
    <source>
        <dbReference type="ARBA" id="ARBA00008305"/>
    </source>
</evidence>
<dbReference type="GO" id="GO:0005634">
    <property type="term" value="C:nucleus"/>
    <property type="evidence" value="ECO:0007669"/>
    <property type="project" value="TreeGrafter"/>
</dbReference>
<evidence type="ECO:0000256" key="6">
    <source>
        <dbReference type="ARBA" id="ARBA00022679"/>
    </source>
</evidence>
<evidence type="ECO:0000256" key="8">
    <source>
        <dbReference type="ARBA" id="ARBA00022777"/>
    </source>
</evidence>
<evidence type="ECO:0000256" key="2">
    <source>
        <dbReference type="ARBA" id="ARBA00003979"/>
    </source>
</evidence>
<comment type="function">
    <text evidence="10">Phosphorylates Ins(1,3,4,5,6)P5 at position 2 to form Ins(1,2,3,4,5,6)P6 (InsP6 or phytate).</text>
</comment>
<dbReference type="Pfam" id="PF06090">
    <property type="entry name" value="Ins_P5_2-kin"/>
    <property type="match status" value="1"/>
</dbReference>
<keyword evidence="6 10" id="KW-0808">Transferase</keyword>
<keyword evidence="9 10" id="KW-0067">ATP-binding</keyword>
<sequence length="346" mass="40091">MEITTNTSPEDWSFFAKGAANILFKYSGSNNYLKHKLLRLRLRKAENEYISTCQLYDFIELKCKPLFPQQIIDVHLVVLTTEFVSALDCEDHELMLSEQYGLLIPNILCGNFEKQTLSKYSSLYVGTSLIEAANGIVDTVILEMKPKWLYDNSSNYCRTCLLNQAKGYRRHFCPLDFLYPETIEEGLQDLIGLISGKTRKLIEVQNGIPFLSLLRVFVEKEGNVFQKLKTYQEVENESDFIVNLKSQDDVLGRLSLIMTLRDVGLFIKCEKFDESNDVHKSQINSANIVVIEGEKFLLTSNIYDLDLKSKLKYKHWIAVEEKLKEIYNSNNPDWRFCVKKNSFKYT</sequence>
<evidence type="ECO:0000256" key="1">
    <source>
        <dbReference type="ARBA" id="ARBA00001774"/>
    </source>
</evidence>
<comment type="similarity">
    <text evidence="3">Belongs to the IPK1 type 1 family.</text>
</comment>
<evidence type="ECO:0000313" key="11">
    <source>
        <dbReference type="EMBL" id="SGZ52291.1"/>
    </source>
</evidence>
<evidence type="ECO:0000256" key="5">
    <source>
        <dbReference type="ARBA" id="ARBA00014846"/>
    </source>
</evidence>
<dbReference type="Proteomes" id="UP000182259">
    <property type="component" value="Chromosome II"/>
</dbReference>
<dbReference type="InterPro" id="IPR009286">
    <property type="entry name" value="Ins_P5_2-kin"/>
</dbReference>
<comment type="domain">
    <text evidence="10">The EXKPK motif is conserved in inositol-pentakisphosphate 2-kinases of both family 1 and 2.</text>
</comment>